<keyword evidence="2" id="KW-0479">Metal-binding</keyword>
<dbReference type="PANTHER" id="PTHR43344">
    <property type="entry name" value="PHOSPHOSERINE PHOSPHATASE"/>
    <property type="match status" value="1"/>
</dbReference>
<dbReference type="Pfam" id="PF12710">
    <property type="entry name" value="HAD"/>
    <property type="match status" value="1"/>
</dbReference>
<dbReference type="Proteomes" id="UP000095255">
    <property type="component" value="Unassembled WGS sequence"/>
</dbReference>
<dbReference type="RefSeq" id="WP_069701676.1">
    <property type="nucleotide sequence ID" value="NZ_MJAT01000012.1"/>
</dbReference>
<dbReference type="GO" id="GO:0016787">
    <property type="term" value="F:hydrolase activity"/>
    <property type="evidence" value="ECO:0007669"/>
    <property type="project" value="UniProtKB-KW"/>
</dbReference>
<dbReference type="STRING" id="1390249.BHU72_01980"/>
<dbReference type="GO" id="GO:0046872">
    <property type="term" value="F:metal ion binding"/>
    <property type="evidence" value="ECO:0007669"/>
    <property type="project" value="UniProtKB-KW"/>
</dbReference>
<dbReference type="NCBIfam" id="TIGR01488">
    <property type="entry name" value="HAD-SF-IB"/>
    <property type="match status" value="1"/>
</dbReference>
<keyword evidence="4" id="KW-0460">Magnesium</keyword>
<evidence type="ECO:0008006" key="7">
    <source>
        <dbReference type="Google" id="ProtNLM"/>
    </source>
</evidence>
<dbReference type="SUPFAM" id="SSF56784">
    <property type="entry name" value="HAD-like"/>
    <property type="match status" value="1"/>
</dbReference>
<evidence type="ECO:0000256" key="1">
    <source>
        <dbReference type="ARBA" id="ARBA00009184"/>
    </source>
</evidence>
<comment type="caution">
    <text evidence="5">The sequence shown here is derived from an EMBL/GenBank/DDBJ whole genome shotgun (WGS) entry which is preliminary data.</text>
</comment>
<dbReference type="Gene3D" id="3.40.50.1000">
    <property type="entry name" value="HAD superfamily/HAD-like"/>
    <property type="match status" value="1"/>
</dbReference>
<dbReference type="InterPro" id="IPR050582">
    <property type="entry name" value="HAD-like_SerB"/>
</dbReference>
<comment type="similarity">
    <text evidence="1">Belongs to the HAD-like hydrolase superfamily. SerB family.</text>
</comment>
<dbReference type="Gene3D" id="1.20.1440.100">
    <property type="entry name" value="SG protein - dephosphorylation function"/>
    <property type="match status" value="1"/>
</dbReference>
<dbReference type="EMBL" id="MJAT01000012">
    <property type="protein sequence ID" value="OEH85592.1"/>
    <property type="molecule type" value="Genomic_DNA"/>
</dbReference>
<evidence type="ECO:0000313" key="6">
    <source>
        <dbReference type="Proteomes" id="UP000095255"/>
    </source>
</evidence>
<dbReference type="PROSITE" id="PS01228">
    <property type="entry name" value="COF_1"/>
    <property type="match status" value="1"/>
</dbReference>
<proteinExistence type="inferred from homology"/>
<evidence type="ECO:0000256" key="3">
    <source>
        <dbReference type="ARBA" id="ARBA00022801"/>
    </source>
</evidence>
<organism evidence="5 6">
    <name type="scientific">Desulfuribacillus stibiiarsenatis</name>
    <dbReference type="NCBI Taxonomy" id="1390249"/>
    <lineage>
        <taxon>Bacteria</taxon>
        <taxon>Bacillati</taxon>
        <taxon>Bacillota</taxon>
        <taxon>Desulfuribacillia</taxon>
        <taxon>Desulfuribacillales</taxon>
        <taxon>Desulfuribacillaceae</taxon>
        <taxon>Desulfuribacillus</taxon>
    </lineage>
</organism>
<evidence type="ECO:0000256" key="2">
    <source>
        <dbReference type="ARBA" id="ARBA00022723"/>
    </source>
</evidence>
<accession>A0A1E5L610</accession>
<protein>
    <recommendedName>
        <fullName evidence="7">Haloacid dehalogenase</fullName>
    </recommendedName>
</protein>
<dbReference type="InterPro" id="IPR036412">
    <property type="entry name" value="HAD-like_sf"/>
</dbReference>
<keyword evidence="6" id="KW-1185">Reference proteome</keyword>
<evidence type="ECO:0000256" key="4">
    <source>
        <dbReference type="ARBA" id="ARBA00022842"/>
    </source>
</evidence>
<gene>
    <name evidence="5" type="ORF">BHU72_01980</name>
</gene>
<dbReference type="PANTHER" id="PTHR43344:SF13">
    <property type="entry name" value="PHOSPHATASE RV3661-RELATED"/>
    <property type="match status" value="1"/>
</dbReference>
<dbReference type="AlphaFoldDB" id="A0A1E5L610"/>
<name>A0A1E5L610_9FIRM</name>
<evidence type="ECO:0000313" key="5">
    <source>
        <dbReference type="EMBL" id="OEH85592.1"/>
    </source>
</evidence>
<dbReference type="InterPro" id="IPR023214">
    <property type="entry name" value="HAD_sf"/>
</dbReference>
<keyword evidence="3" id="KW-0378">Hydrolase</keyword>
<sequence length="221" mass="25953">MKKVAIFDFDGTLYSIETFTFLIQQLKKQKGYRLKYREFNIRFFFPYLAFKLGFMKKSRMRNDALKLFVSLFRNMNEQKIYEFFRVAYKDLKVHVNDAVFREFQLLKEQGYINILVSGAVMPLLHFVKNDIPFDYVVGTEIPMKNGMYDSQQEFLYVQGAVKVEKLQEIISKYESIDWGSSVAFADSLSDLPVLETVAKPTCVKPEPELRDIALARGWRIL</sequence>
<dbReference type="OrthoDB" id="9794212at2"/>
<reference evidence="5 6" key="1">
    <citation type="submission" date="2016-09" db="EMBL/GenBank/DDBJ databases">
        <title>Desulfuribacillus arsenicus sp. nov., an obligately anaerobic, dissimilatory arsenic- and antimonate-reducing bacterium isolated from anoxic sediments.</title>
        <authorList>
            <person name="Abin C.A."/>
            <person name="Hollibaugh J.T."/>
        </authorList>
    </citation>
    <scope>NUCLEOTIDE SEQUENCE [LARGE SCALE GENOMIC DNA]</scope>
    <source>
        <strain evidence="5 6">MLFW-2</strain>
    </source>
</reference>